<evidence type="ECO:0000256" key="14">
    <source>
        <dbReference type="ARBA" id="ARBA00025153"/>
    </source>
</evidence>
<evidence type="ECO:0000256" key="10">
    <source>
        <dbReference type="ARBA" id="ARBA00023027"/>
    </source>
</evidence>
<evidence type="ECO:0000256" key="17">
    <source>
        <dbReference type="HAMAP-Rule" id="MF_01965"/>
    </source>
</evidence>
<evidence type="ECO:0000256" key="9">
    <source>
        <dbReference type="ARBA" id="ARBA00022958"/>
    </source>
</evidence>
<evidence type="ECO:0000256" key="2">
    <source>
        <dbReference type="ARBA" id="ARBA00000909"/>
    </source>
</evidence>
<keyword evidence="9 18" id="KW-0630">Potassium</keyword>
<comment type="cofactor">
    <cofactor evidence="18 19">
        <name>K(+)</name>
        <dbReference type="ChEBI" id="CHEBI:29103"/>
    </cofactor>
    <text evidence="18 19">Binds 1 potassium ion per subunit.</text>
</comment>
<evidence type="ECO:0000256" key="6">
    <source>
        <dbReference type="ARBA" id="ARBA00022741"/>
    </source>
</evidence>
<evidence type="ECO:0000256" key="11">
    <source>
        <dbReference type="ARBA" id="ARBA00023235"/>
    </source>
</evidence>
<dbReference type="Proteomes" id="UP000077667">
    <property type="component" value="Chromosome"/>
</dbReference>
<dbReference type="Gene3D" id="3.40.1190.20">
    <property type="match status" value="1"/>
</dbReference>
<keyword evidence="13" id="KW-0511">Multifunctional enzyme</keyword>
<comment type="catalytic activity">
    <reaction evidence="16 17 19">
        <text>(6S)-NADPHX + ADP = AMP + phosphate + NADPH + H(+)</text>
        <dbReference type="Rhea" id="RHEA:32235"/>
        <dbReference type="ChEBI" id="CHEBI:15378"/>
        <dbReference type="ChEBI" id="CHEBI:43474"/>
        <dbReference type="ChEBI" id="CHEBI:57783"/>
        <dbReference type="ChEBI" id="CHEBI:64076"/>
        <dbReference type="ChEBI" id="CHEBI:456215"/>
        <dbReference type="ChEBI" id="CHEBI:456216"/>
        <dbReference type="EC" id="4.2.1.136"/>
    </reaction>
</comment>
<dbReference type="EMBL" id="CP015772">
    <property type="protein sequence ID" value="ANH81584.1"/>
    <property type="molecule type" value="Genomic_DNA"/>
</dbReference>
<evidence type="ECO:0000256" key="15">
    <source>
        <dbReference type="ARBA" id="ARBA00048238"/>
    </source>
</evidence>
<comment type="similarity">
    <text evidence="3 19">In the N-terminal section; belongs to the NnrE/AIBP family.</text>
</comment>
<dbReference type="AlphaFoldDB" id="A0A1A9I4U9"/>
<keyword evidence="12 17" id="KW-0456">Lyase</keyword>
<comment type="catalytic activity">
    <reaction evidence="1 18 19">
        <text>(6R)-NADHX = (6S)-NADHX</text>
        <dbReference type="Rhea" id="RHEA:32215"/>
        <dbReference type="ChEBI" id="CHEBI:64074"/>
        <dbReference type="ChEBI" id="CHEBI:64075"/>
        <dbReference type="EC" id="5.1.99.6"/>
    </reaction>
</comment>
<dbReference type="InterPro" id="IPR004443">
    <property type="entry name" value="YjeF_N_dom"/>
</dbReference>
<comment type="similarity">
    <text evidence="18">Belongs to the NnrE/AIBP family.</text>
</comment>
<dbReference type="RefSeq" id="WP_067756167.1">
    <property type="nucleotide sequence ID" value="NZ_CP015772.1"/>
</dbReference>
<dbReference type="Pfam" id="PF01256">
    <property type="entry name" value="Carb_kinase"/>
    <property type="match status" value="1"/>
</dbReference>
<keyword evidence="7 17" id="KW-0067">ATP-binding</keyword>
<feature type="binding site" evidence="18">
    <location>
        <position position="158"/>
    </location>
    <ligand>
        <name>(6S)-NADPHX</name>
        <dbReference type="ChEBI" id="CHEBI:64076"/>
    </ligand>
</feature>
<organism evidence="22 23">
    <name type="scientific">Niabella ginsenosidivorans</name>
    <dbReference type="NCBI Taxonomy" id="1176587"/>
    <lineage>
        <taxon>Bacteria</taxon>
        <taxon>Pseudomonadati</taxon>
        <taxon>Bacteroidota</taxon>
        <taxon>Chitinophagia</taxon>
        <taxon>Chitinophagales</taxon>
        <taxon>Chitinophagaceae</taxon>
        <taxon>Niabella</taxon>
    </lineage>
</organism>
<evidence type="ECO:0000259" key="20">
    <source>
        <dbReference type="PROSITE" id="PS51383"/>
    </source>
</evidence>
<evidence type="ECO:0000256" key="19">
    <source>
        <dbReference type="PIRNR" id="PIRNR017184"/>
    </source>
</evidence>
<feature type="binding site" evidence="17">
    <location>
        <begin position="410"/>
        <end position="414"/>
    </location>
    <ligand>
        <name>AMP</name>
        <dbReference type="ChEBI" id="CHEBI:456215"/>
    </ligand>
</feature>
<evidence type="ECO:0000256" key="1">
    <source>
        <dbReference type="ARBA" id="ARBA00000013"/>
    </source>
</evidence>
<dbReference type="NCBIfam" id="TIGR00196">
    <property type="entry name" value="yjeF_cterm"/>
    <property type="match status" value="1"/>
</dbReference>
<feature type="binding site" evidence="17">
    <location>
        <position position="375"/>
    </location>
    <ligand>
        <name>(6S)-NADPHX</name>
        <dbReference type="ChEBI" id="CHEBI:64076"/>
    </ligand>
</feature>
<comment type="similarity">
    <text evidence="17">Belongs to the NnrD/CARKD family.</text>
</comment>
<dbReference type="InterPro" id="IPR029056">
    <property type="entry name" value="Ribokinase-like"/>
</dbReference>
<dbReference type="Gene3D" id="3.40.50.10260">
    <property type="entry name" value="YjeF N-terminal domain"/>
    <property type="match status" value="1"/>
</dbReference>
<dbReference type="PIRSF" id="PIRSF017184">
    <property type="entry name" value="Nnr"/>
    <property type="match status" value="1"/>
</dbReference>
<sequence>MKLFSAEQIRQWDAFTIKNEPVSSLELMERAANACTRWIVKNTLADSYCIFCGKGNNGGDGLAIARLLYNANKTVTVFILESATGGSDDFNSNFNILHHLSAIPVYSIRSEKELPQLPPDCIIIDALFGTGLNRRLTGLAATLVEHINSFRMPVIAIDMPSGLFCDQSSLGNPIIKASHTLTFQVPKLAFLVAENADFFGQVHIMDINLHPGFSEKTPAKFHITDSSLIRSIYQPRKTFAHKGNFGHALIIAGSTGKTGAAVLSTRACLKTGAGLVSAHIPRQSLPIIQMAAPEAMAFPDAEDHYITRMDYEPDDFSSIGMGPGIGKELKTRFLLRELLEKIKKPLVLDADALNIIAATKGYLKLIPSKTIITPHPKEFSRLFGDTANDFEKIELASSKSMEMNIIIALKGHNTFIAHPNGAGYFNHTGNAGMAKGGSGDVLTGMITSLLAQGYTPEQSAVYGVYLHGLAGDLAARDRGMESMIASDIIEHIGNAFKQL</sequence>
<dbReference type="EC" id="4.2.1.136" evidence="19"/>
<dbReference type="SUPFAM" id="SSF53613">
    <property type="entry name" value="Ribokinase-like"/>
    <property type="match status" value="1"/>
</dbReference>
<evidence type="ECO:0000256" key="5">
    <source>
        <dbReference type="ARBA" id="ARBA00022723"/>
    </source>
</evidence>
<evidence type="ECO:0000256" key="8">
    <source>
        <dbReference type="ARBA" id="ARBA00022857"/>
    </source>
</evidence>
<feature type="binding site" evidence="18">
    <location>
        <position position="125"/>
    </location>
    <ligand>
        <name>K(+)</name>
        <dbReference type="ChEBI" id="CHEBI:29103"/>
    </ligand>
</feature>
<keyword evidence="6 17" id="KW-0547">Nucleotide-binding</keyword>
<keyword evidence="23" id="KW-1185">Reference proteome</keyword>
<feature type="binding site" evidence="17">
    <location>
        <position position="440"/>
    </location>
    <ligand>
        <name>(6S)-NADPHX</name>
        <dbReference type="ChEBI" id="CHEBI:64076"/>
    </ligand>
</feature>
<feature type="binding site" evidence="17">
    <location>
        <position position="260"/>
    </location>
    <ligand>
        <name>(6S)-NADPHX</name>
        <dbReference type="ChEBI" id="CHEBI:64076"/>
    </ligand>
</feature>
<dbReference type="GO" id="GO:0052856">
    <property type="term" value="F:NAD(P)HX epimerase activity"/>
    <property type="evidence" value="ECO:0007669"/>
    <property type="project" value="UniProtKB-UniRule"/>
</dbReference>
<dbReference type="InterPro" id="IPR000631">
    <property type="entry name" value="CARKD"/>
</dbReference>
<feature type="binding site" evidence="18">
    <location>
        <begin position="56"/>
        <end position="60"/>
    </location>
    <ligand>
        <name>(6S)-NADPHX</name>
        <dbReference type="ChEBI" id="CHEBI:64076"/>
    </ligand>
</feature>
<evidence type="ECO:0000313" key="22">
    <source>
        <dbReference type="EMBL" id="ANH81584.1"/>
    </source>
</evidence>
<evidence type="ECO:0000256" key="18">
    <source>
        <dbReference type="HAMAP-Rule" id="MF_01966"/>
    </source>
</evidence>
<dbReference type="PANTHER" id="PTHR12592:SF0">
    <property type="entry name" value="ATP-DEPENDENT (S)-NAD(P)H-HYDRATE DEHYDRATASE"/>
    <property type="match status" value="1"/>
</dbReference>
<comment type="cofactor">
    <cofactor evidence="17">
        <name>Mg(2+)</name>
        <dbReference type="ChEBI" id="CHEBI:18420"/>
    </cofactor>
</comment>
<dbReference type="HAMAP" id="MF_01966">
    <property type="entry name" value="NADHX_epimerase"/>
    <property type="match status" value="1"/>
</dbReference>
<dbReference type="EC" id="5.1.99.6" evidence="19"/>
<gene>
    <name evidence="18" type="primary">nnrE</name>
    <name evidence="17" type="synonym">nnrD</name>
    <name evidence="22" type="ORF">A8C56_11900</name>
</gene>
<keyword evidence="5 18" id="KW-0479">Metal-binding</keyword>
<comment type="caution">
    <text evidence="18">Lacks conserved residue(s) required for the propagation of feature annotation.</text>
</comment>
<feature type="binding site" evidence="18">
    <location>
        <position position="57"/>
    </location>
    <ligand>
        <name>K(+)</name>
        <dbReference type="ChEBI" id="CHEBI:29103"/>
    </ligand>
</feature>
<comment type="similarity">
    <text evidence="4 19">In the C-terminal section; belongs to the NnrD/CARKD family.</text>
</comment>
<dbReference type="NCBIfam" id="TIGR00197">
    <property type="entry name" value="yjeF_nterm"/>
    <property type="match status" value="1"/>
</dbReference>
<dbReference type="GO" id="GO:0046496">
    <property type="term" value="P:nicotinamide nucleotide metabolic process"/>
    <property type="evidence" value="ECO:0007669"/>
    <property type="project" value="UniProtKB-UniRule"/>
</dbReference>
<comment type="function">
    <text evidence="17">Catalyzes the dehydration of the S-form of NAD(P)HX at the expense of ADP, which is converted to AMP. Together with NAD(P)HX epimerase, which catalyzes the epimerization of the S- and R-forms, the enzyme allows the repair of both epimers of NAD(P)HX, a damaged form of NAD(P)H that is a result of enzymatic or heat-dependent hydration.</text>
</comment>
<dbReference type="PANTHER" id="PTHR12592">
    <property type="entry name" value="ATP-DEPENDENT (S)-NAD(P)H-HYDRATE DEHYDRATASE FAMILY MEMBER"/>
    <property type="match status" value="1"/>
</dbReference>
<dbReference type="GO" id="GO:0046872">
    <property type="term" value="F:metal ion binding"/>
    <property type="evidence" value="ECO:0007669"/>
    <property type="project" value="UniProtKB-UniRule"/>
</dbReference>
<feature type="binding site" evidence="17">
    <location>
        <position position="439"/>
    </location>
    <ligand>
        <name>AMP</name>
        <dbReference type="ChEBI" id="CHEBI:456215"/>
    </ligand>
</feature>
<feature type="binding site" evidence="18">
    <location>
        <position position="161"/>
    </location>
    <ligand>
        <name>K(+)</name>
        <dbReference type="ChEBI" id="CHEBI:29103"/>
    </ligand>
</feature>
<feature type="domain" description="YjeF C-terminal" evidence="20">
    <location>
        <begin position="225"/>
        <end position="499"/>
    </location>
</feature>
<feature type="binding site" evidence="18">
    <location>
        <begin position="129"/>
        <end position="135"/>
    </location>
    <ligand>
        <name>(6S)-NADPHX</name>
        <dbReference type="ChEBI" id="CHEBI:64076"/>
    </ligand>
</feature>
<evidence type="ECO:0000256" key="3">
    <source>
        <dbReference type="ARBA" id="ARBA00006001"/>
    </source>
</evidence>
<evidence type="ECO:0000259" key="21">
    <source>
        <dbReference type="PROSITE" id="PS51385"/>
    </source>
</evidence>
<dbReference type="GO" id="GO:0052855">
    <property type="term" value="F:ADP-dependent NAD(P)H-hydrate dehydratase activity"/>
    <property type="evidence" value="ECO:0007669"/>
    <property type="project" value="UniProtKB-UniRule"/>
</dbReference>
<dbReference type="PROSITE" id="PS01050">
    <property type="entry name" value="YJEF_C_2"/>
    <property type="match status" value="1"/>
</dbReference>
<keyword evidence="8 17" id="KW-0521">NADP</keyword>
<keyword evidence="11 18" id="KW-0413">Isomerase</keyword>
<evidence type="ECO:0000256" key="7">
    <source>
        <dbReference type="ARBA" id="ARBA00022840"/>
    </source>
</evidence>
<evidence type="ECO:0000256" key="12">
    <source>
        <dbReference type="ARBA" id="ARBA00023239"/>
    </source>
</evidence>
<dbReference type="HAMAP" id="MF_01965">
    <property type="entry name" value="NADHX_dehydratase"/>
    <property type="match status" value="1"/>
</dbReference>
<dbReference type="Pfam" id="PF03853">
    <property type="entry name" value="YjeF_N"/>
    <property type="match status" value="1"/>
</dbReference>
<dbReference type="STRING" id="1176587.A8C56_11900"/>
<comment type="catalytic activity">
    <reaction evidence="2 18 19">
        <text>(6R)-NADPHX = (6S)-NADPHX</text>
        <dbReference type="Rhea" id="RHEA:32227"/>
        <dbReference type="ChEBI" id="CHEBI:64076"/>
        <dbReference type="ChEBI" id="CHEBI:64077"/>
        <dbReference type="EC" id="5.1.99.6"/>
    </reaction>
</comment>
<reference evidence="22 23" key="1">
    <citation type="submission" date="2016-05" db="EMBL/GenBank/DDBJ databases">
        <title>Niabella ginsenosidivorans BS26 whole genome sequencing.</title>
        <authorList>
            <person name="Im W.T."/>
            <person name="Siddiqi M.Z."/>
        </authorList>
    </citation>
    <scope>NUCLEOTIDE SEQUENCE [LARGE SCALE GENOMIC DNA]</scope>
    <source>
        <strain evidence="22 23">BS26</strain>
    </source>
</reference>
<dbReference type="PROSITE" id="PS51385">
    <property type="entry name" value="YJEF_N"/>
    <property type="match status" value="1"/>
</dbReference>
<comment type="catalytic activity">
    <reaction evidence="15 17 19">
        <text>(6S)-NADHX + ADP = AMP + phosphate + NADH + H(+)</text>
        <dbReference type="Rhea" id="RHEA:32223"/>
        <dbReference type="ChEBI" id="CHEBI:15378"/>
        <dbReference type="ChEBI" id="CHEBI:43474"/>
        <dbReference type="ChEBI" id="CHEBI:57945"/>
        <dbReference type="ChEBI" id="CHEBI:64074"/>
        <dbReference type="ChEBI" id="CHEBI:456215"/>
        <dbReference type="ChEBI" id="CHEBI:456216"/>
        <dbReference type="EC" id="4.2.1.136"/>
    </reaction>
</comment>
<dbReference type="PROSITE" id="PS51383">
    <property type="entry name" value="YJEF_C_3"/>
    <property type="match status" value="1"/>
</dbReference>
<comment type="subunit">
    <text evidence="17">Homotetramer.</text>
</comment>
<comment type="function">
    <text evidence="14 19">Bifunctional enzyme that catalyzes the epimerization of the S- and R-forms of NAD(P)HX and the dehydration of the S-form of NAD(P)HX at the expense of ADP, which is converted to AMP. This allows the repair of both epimers of NAD(P)HX, a damaged form of NAD(P)H that is a result of enzymatic or heat-dependent hydration.</text>
</comment>
<feature type="domain" description="YjeF N-terminal" evidence="21">
    <location>
        <begin position="9"/>
        <end position="215"/>
    </location>
</feature>
<feature type="binding site" evidence="17">
    <location>
        <position position="324"/>
    </location>
    <ligand>
        <name>(6S)-NADPHX</name>
        <dbReference type="ChEBI" id="CHEBI:64076"/>
    </ligand>
</feature>
<comment type="function">
    <text evidence="18">Catalyzes the epimerization of the S- and R-forms of NAD(P)HX, a damaged form of NAD(P)H that is a result of enzymatic or heat-dependent hydration. This is a prerequisite for the S-specific NAD(P)H-hydrate dehydratase to allow the repair of both epimers of NAD(P)HX.</text>
</comment>
<evidence type="ECO:0000256" key="13">
    <source>
        <dbReference type="ARBA" id="ARBA00023268"/>
    </source>
</evidence>
<dbReference type="GO" id="GO:0110051">
    <property type="term" value="P:metabolite repair"/>
    <property type="evidence" value="ECO:0007669"/>
    <property type="project" value="TreeGrafter"/>
</dbReference>
<dbReference type="InterPro" id="IPR036652">
    <property type="entry name" value="YjeF_N_dom_sf"/>
</dbReference>
<dbReference type="KEGG" id="nia:A8C56_11900"/>
<dbReference type="InterPro" id="IPR030677">
    <property type="entry name" value="Nnr"/>
</dbReference>
<evidence type="ECO:0000313" key="23">
    <source>
        <dbReference type="Proteomes" id="UP000077667"/>
    </source>
</evidence>
<dbReference type="OrthoDB" id="9806925at2"/>
<dbReference type="SUPFAM" id="SSF64153">
    <property type="entry name" value="YjeF N-terminal domain-like"/>
    <property type="match status" value="1"/>
</dbReference>
<dbReference type="CDD" id="cd01171">
    <property type="entry name" value="YXKO-related"/>
    <property type="match status" value="1"/>
</dbReference>
<proteinExistence type="inferred from homology"/>
<accession>A0A1A9I4U9</accession>
<dbReference type="GO" id="GO:0005524">
    <property type="term" value="F:ATP binding"/>
    <property type="evidence" value="ECO:0007669"/>
    <property type="project" value="UniProtKB-UniRule"/>
</dbReference>
<evidence type="ECO:0000256" key="4">
    <source>
        <dbReference type="ARBA" id="ARBA00009524"/>
    </source>
</evidence>
<evidence type="ECO:0000256" key="16">
    <source>
        <dbReference type="ARBA" id="ARBA00049209"/>
    </source>
</evidence>
<protein>
    <recommendedName>
        <fullName evidence="19">Bifunctional NAD(P)H-hydrate repair enzyme</fullName>
    </recommendedName>
    <alternativeName>
        <fullName evidence="19">Nicotinamide nucleotide repair protein</fullName>
    </alternativeName>
    <domain>
        <recommendedName>
            <fullName evidence="19">ADP-dependent (S)-NAD(P)H-hydrate dehydratase</fullName>
            <ecNumber evidence="19">4.2.1.136</ecNumber>
        </recommendedName>
        <alternativeName>
            <fullName evidence="19">ADP-dependent NAD(P)HX dehydratase</fullName>
        </alternativeName>
    </domain>
    <domain>
        <recommendedName>
            <fullName evidence="19">NAD(P)H-hydrate epimerase</fullName>
            <ecNumber evidence="19">5.1.99.6</ecNumber>
        </recommendedName>
    </domain>
</protein>
<keyword evidence="10 17" id="KW-0520">NAD</keyword>
<name>A0A1A9I4U9_9BACT</name>
<dbReference type="InterPro" id="IPR017953">
    <property type="entry name" value="Carbohydrate_kinase_pred_CS"/>
</dbReference>